<reference evidence="1 2" key="1">
    <citation type="submission" date="2015-03" db="EMBL/GenBank/DDBJ databases">
        <authorList>
            <person name="Murphy D."/>
        </authorList>
    </citation>
    <scope>NUCLEOTIDE SEQUENCE [LARGE SCALE GENOMIC DNA]</scope>
    <source>
        <strain evidence="1 2">D16</strain>
    </source>
</reference>
<dbReference type="EMBL" id="CTEF01000004">
    <property type="protein sequence ID" value="CQD21623.1"/>
    <property type="molecule type" value="Genomic_DNA"/>
</dbReference>
<evidence type="ECO:0000313" key="1">
    <source>
        <dbReference type="EMBL" id="CQD21623.1"/>
    </source>
</evidence>
<dbReference type="RefSeq" id="WP_085140318.1">
    <property type="nucleotide sequence ID" value="NZ_JACKVA010000016.1"/>
</dbReference>
<dbReference type="GeneID" id="44295118"/>
<dbReference type="Pfam" id="PF10888">
    <property type="entry name" value="DUF2742"/>
    <property type="match status" value="1"/>
</dbReference>
<accession>A0A0U1DTN5</accession>
<sequence length="100" mass="10940">MQQQTARSVNWSVVHEYVLPVLERAGDFPMVGTVAWCALADDDPRKIAAVFDAAQHWALRIEASQIALADASKEIAAAADWAGIARRITQAEGVRIRRVA</sequence>
<dbReference type="Proteomes" id="UP000182227">
    <property type="component" value="Unassembled WGS sequence"/>
</dbReference>
<evidence type="ECO:0000313" key="2">
    <source>
        <dbReference type="Proteomes" id="UP000182227"/>
    </source>
</evidence>
<dbReference type="InterPro" id="IPR024384">
    <property type="entry name" value="DUF2742"/>
</dbReference>
<organism evidence="1 2">
    <name type="scientific">Mycolicibacterium conceptionense</name>
    <dbReference type="NCBI Taxonomy" id="451644"/>
    <lineage>
        <taxon>Bacteria</taxon>
        <taxon>Bacillati</taxon>
        <taxon>Actinomycetota</taxon>
        <taxon>Actinomycetes</taxon>
        <taxon>Mycobacteriales</taxon>
        <taxon>Mycobacteriaceae</taxon>
        <taxon>Mycolicibacterium</taxon>
    </lineage>
</organism>
<name>A0A0U1DTN5_9MYCO</name>
<proteinExistence type="predicted"/>
<protein>
    <submittedName>
        <fullName evidence="1">PhiRv1 phage protein</fullName>
    </submittedName>
</protein>
<dbReference type="AlphaFoldDB" id="A0A0U1DTN5"/>
<gene>
    <name evidence="1" type="ORF">BN970_05071</name>
</gene>